<evidence type="ECO:0000313" key="2">
    <source>
        <dbReference type="Proteomes" id="UP000254055"/>
    </source>
</evidence>
<proteinExistence type="predicted"/>
<sequence>MSDCKTHPNHEHVHGKGCGHTAIKHGDHVDYLHDGHLHHEHNGHYDEHRLDVNETNPDGCHPVHDCAGHVHGPGCGHEAVPHGDHTDYIVNGRLHHQHGDHCDDHGPVEIVK</sequence>
<protein>
    <recommendedName>
        <fullName evidence="3">Threonine dehydratase</fullName>
    </recommendedName>
</protein>
<reference evidence="1 2" key="1">
    <citation type="submission" date="2018-06" db="EMBL/GenBank/DDBJ databases">
        <authorList>
            <consortium name="Pathogen Informatics"/>
            <person name="Doyle S."/>
        </authorList>
    </citation>
    <scope>NUCLEOTIDE SEQUENCE [LARGE SCALE GENOMIC DNA]</scope>
    <source>
        <strain evidence="1 2">NCTC12229</strain>
    </source>
</reference>
<dbReference type="OrthoDB" id="3401648at2"/>
<accession>A0A378WDW1</accession>
<name>A0A378WDW1_9NEIS</name>
<dbReference type="RefSeq" id="WP_115133100.1">
    <property type="nucleotide sequence ID" value="NZ_JAUNKT010000018.1"/>
</dbReference>
<dbReference type="EMBL" id="UGRS01000001">
    <property type="protein sequence ID" value="SUA35666.1"/>
    <property type="molecule type" value="Genomic_DNA"/>
</dbReference>
<organism evidence="1 2">
    <name type="scientific">Neisseria zoodegmatis</name>
    <dbReference type="NCBI Taxonomy" id="326523"/>
    <lineage>
        <taxon>Bacteria</taxon>
        <taxon>Pseudomonadati</taxon>
        <taxon>Pseudomonadota</taxon>
        <taxon>Betaproteobacteria</taxon>
        <taxon>Neisseriales</taxon>
        <taxon>Neisseriaceae</taxon>
        <taxon>Neisseria</taxon>
    </lineage>
</organism>
<dbReference type="Proteomes" id="UP000254055">
    <property type="component" value="Unassembled WGS sequence"/>
</dbReference>
<gene>
    <name evidence="1" type="ORF">NCTC12229_00069</name>
</gene>
<evidence type="ECO:0000313" key="1">
    <source>
        <dbReference type="EMBL" id="SUA35666.1"/>
    </source>
</evidence>
<dbReference type="AlphaFoldDB" id="A0A378WDW1"/>
<evidence type="ECO:0008006" key="3">
    <source>
        <dbReference type="Google" id="ProtNLM"/>
    </source>
</evidence>